<sequence>MASQIVSFIFSTFLVRGKTGNLELIPMCWSLGLLPAQRPGCPVLRVDHKKIQLEYANKKCTLFFSDAFRILTDLPWGPPVATAR</sequence>
<organism evidence="1 2">
    <name type="scientific">Amblyomma americanum</name>
    <name type="common">Lone star tick</name>
    <dbReference type="NCBI Taxonomy" id="6943"/>
    <lineage>
        <taxon>Eukaryota</taxon>
        <taxon>Metazoa</taxon>
        <taxon>Ecdysozoa</taxon>
        <taxon>Arthropoda</taxon>
        <taxon>Chelicerata</taxon>
        <taxon>Arachnida</taxon>
        <taxon>Acari</taxon>
        <taxon>Parasitiformes</taxon>
        <taxon>Ixodida</taxon>
        <taxon>Ixodoidea</taxon>
        <taxon>Ixodidae</taxon>
        <taxon>Amblyomminae</taxon>
        <taxon>Amblyomma</taxon>
    </lineage>
</organism>
<protein>
    <submittedName>
        <fullName evidence="1">Uncharacterized protein</fullName>
    </submittedName>
</protein>
<keyword evidence="2" id="KW-1185">Reference proteome</keyword>
<dbReference type="EMBL" id="JARKHS020032815">
    <property type="protein sequence ID" value="KAK8759615.1"/>
    <property type="molecule type" value="Genomic_DNA"/>
</dbReference>
<evidence type="ECO:0000313" key="2">
    <source>
        <dbReference type="Proteomes" id="UP001321473"/>
    </source>
</evidence>
<comment type="caution">
    <text evidence="1">The sequence shown here is derived from an EMBL/GenBank/DDBJ whole genome shotgun (WGS) entry which is preliminary data.</text>
</comment>
<dbReference type="AlphaFoldDB" id="A0AAQ4DAX5"/>
<accession>A0AAQ4DAX5</accession>
<reference evidence="1 2" key="1">
    <citation type="journal article" date="2023" name="Arcadia Sci">
        <title>De novo assembly of a long-read Amblyomma americanum tick genome.</title>
        <authorList>
            <person name="Chou S."/>
            <person name="Poskanzer K.E."/>
            <person name="Rollins M."/>
            <person name="Thuy-Boun P.S."/>
        </authorList>
    </citation>
    <scope>NUCLEOTIDE SEQUENCE [LARGE SCALE GENOMIC DNA]</scope>
    <source>
        <strain evidence="1">F_SG_1</strain>
        <tissue evidence="1">Salivary glands</tissue>
    </source>
</reference>
<name>A0AAQ4DAX5_AMBAM</name>
<dbReference type="Proteomes" id="UP001321473">
    <property type="component" value="Unassembled WGS sequence"/>
</dbReference>
<proteinExistence type="predicted"/>
<gene>
    <name evidence="1" type="ORF">V5799_002752</name>
</gene>
<evidence type="ECO:0000313" key="1">
    <source>
        <dbReference type="EMBL" id="KAK8759615.1"/>
    </source>
</evidence>